<dbReference type="InterPro" id="IPR015947">
    <property type="entry name" value="PUA-like_sf"/>
</dbReference>
<evidence type="ECO:0000256" key="2">
    <source>
        <dbReference type="ARBA" id="ARBA00023242"/>
    </source>
</evidence>
<dbReference type="AlphaFoldDB" id="A0A5N6LUQ3"/>
<sequence>MEPVIPRKRPLSMAYHCKLEELKKHGRLMQAVRDFPPGYFGNSKAYVASRPVGKVKFWDPICKEAGYNQKPKVAVTNGMQRKNISASTFNGKDDRLLNSHSVQNSTLKSLEPKESVKNKSYLGSRSTSKVKFWDPTCEAQKFEGATIVVSPNEQIEHKKIQQALAMFDQVFDPLRQENKLKPKDVKMSPFGVSMEAAKINLPISIVDAHRYSNESESSDTLVYCGQGGHGLYGPKSPPEDQTLKTGNLAMRNSIDKKSMVRVIRKVKCFEEDVFVYDGLYNVNNYTQGKSAEGKTLLKFYLNRLPGQPSLQKMLNC</sequence>
<dbReference type="GO" id="GO:0003690">
    <property type="term" value="F:double-stranded DNA binding"/>
    <property type="evidence" value="ECO:0007669"/>
    <property type="project" value="TreeGrafter"/>
</dbReference>
<name>A0A5N6LUQ3_9ASTR</name>
<evidence type="ECO:0000313" key="5">
    <source>
        <dbReference type="EMBL" id="KAD2805324.1"/>
    </source>
</evidence>
<evidence type="ECO:0000313" key="6">
    <source>
        <dbReference type="Proteomes" id="UP000326396"/>
    </source>
</evidence>
<reference evidence="5 6" key="1">
    <citation type="submission" date="2019-05" db="EMBL/GenBank/DDBJ databases">
        <title>Mikania micrantha, genome provides insights into the molecular mechanism of rapid growth.</title>
        <authorList>
            <person name="Liu B."/>
        </authorList>
    </citation>
    <scope>NUCLEOTIDE SEQUENCE [LARGE SCALE GENOMIC DNA]</scope>
    <source>
        <strain evidence="5">NLD-2019</strain>
        <tissue evidence="5">Leaf</tissue>
    </source>
</reference>
<dbReference type="SMART" id="SM00466">
    <property type="entry name" value="SRA"/>
    <property type="match status" value="1"/>
</dbReference>
<dbReference type="PANTHER" id="PTHR45660:SF46">
    <property type="entry name" value="HISTONE-LYSINE N-METHYLTRANSFERASE, H3 LYSINE-9 SPECIFIC SUVH6"/>
    <property type="match status" value="1"/>
</dbReference>
<dbReference type="GO" id="GO:0005634">
    <property type="term" value="C:nucleus"/>
    <property type="evidence" value="ECO:0007669"/>
    <property type="project" value="UniProtKB-SubCell"/>
</dbReference>
<dbReference type="InterPro" id="IPR051357">
    <property type="entry name" value="H3K9_HMTase_SUVAR3-9"/>
</dbReference>
<dbReference type="InterPro" id="IPR036987">
    <property type="entry name" value="SRA-YDG_sf"/>
</dbReference>
<dbReference type="PANTHER" id="PTHR45660">
    <property type="entry name" value="HISTONE-LYSINE N-METHYLTRANSFERASE SETMAR"/>
    <property type="match status" value="1"/>
</dbReference>
<keyword evidence="2 3" id="KW-0539">Nucleus</keyword>
<proteinExistence type="predicted"/>
<dbReference type="PROSITE" id="PS51015">
    <property type="entry name" value="YDG"/>
    <property type="match status" value="1"/>
</dbReference>
<keyword evidence="6" id="KW-1185">Reference proteome</keyword>
<dbReference type="GO" id="GO:0005694">
    <property type="term" value="C:chromosome"/>
    <property type="evidence" value="ECO:0007669"/>
    <property type="project" value="UniProtKB-SubCell"/>
</dbReference>
<comment type="subcellular location">
    <subcellularLocation>
        <location evidence="1">Chromosome</location>
    </subcellularLocation>
    <subcellularLocation>
        <location evidence="3">Nucleus</location>
    </subcellularLocation>
</comment>
<evidence type="ECO:0000256" key="3">
    <source>
        <dbReference type="PROSITE-ProRule" id="PRU00358"/>
    </source>
</evidence>
<evidence type="ECO:0000256" key="1">
    <source>
        <dbReference type="ARBA" id="ARBA00004286"/>
    </source>
</evidence>
<evidence type="ECO:0000259" key="4">
    <source>
        <dbReference type="PROSITE" id="PS51015"/>
    </source>
</evidence>
<dbReference type="InterPro" id="IPR003105">
    <property type="entry name" value="SRA_YDG"/>
</dbReference>
<dbReference type="Pfam" id="PF02182">
    <property type="entry name" value="SAD_SRA"/>
    <property type="match status" value="1"/>
</dbReference>
<dbReference type="GO" id="GO:0042054">
    <property type="term" value="F:histone methyltransferase activity"/>
    <property type="evidence" value="ECO:0007669"/>
    <property type="project" value="TreeGrafter"/>
</dbReference>
<dbReference type="SUPFAM" id="SSF88697">
    <property type="entry name" value="PUA domain-like"/>
    <property type="match status" value="1"/>
</dbReference>
<gene>
    <name evidence="5" type="ORF">E3N88_38701</name>
</gene>
<comment type="caution">
    <text evidence="5">The sequence shown here is derived from an EMBL/GenBank/DDBJ whole genome shotgun (WGS) entry which is preliminary data.</text>
</comment>
<accession>A0A5N6LUQ3</accession>
<feature type="domain" description="YDG" evidence="4">
    <location>
        <begin position="159"/>
        <end position="303"/>
    </location>
</feature>
<dbReference type="Proteomes" id="UP000326396">
    <property type="component" value="Linkage Group LG8"/>
</dbReference>
<dbReference type="OrthoDB" id="5792673at2759"/>
<protein>
    <recommendedName>
        <fullName evidence="4">YDG domain-containing protein</fullName>
    </recommendedName>
</protein>
<organism evidence="5 6">
    <name type="scientific">Mikania micrantha</name>
    <name type="common">bitter vine</name>
    <dbReference type="NCBI Taxonomy" id="192012"/>
    <lineage>
        <taxon>Eukaryota</taxon>
        <taxon>Viridiplantae</taxon>
        <taxon>Streptophyta</taxon>
        <taxon>Embryophyta</taxon>
        <taxon>Tracheophyta</taxon>
        <taxon>Spermatophyta</taxon>
        <taxon>Magnoliopsida</taxon>
        <taxon>eudicotyledons</taxon>
        <taxon>Gunneridae</taxon>
        <taxon>Pentapetalae</taxon>
        <taxon>asterids</taxon>
        <taxon>campanulids</taxon>
        <taxon>Asterales</taxon>
        <taxon>Asteraceae</taxon>
        <taxon>Asteroideae</taxon>
        <taxon>Heliantheae alliance</taxon>
        <taxon>Eupatorieae</taxon>
        <taxon>Mikania</taxon>
    </lineage>
</organism>
<dbReference type="EMBL" id="SZYD01000018">
    <property type="protein sequence ID" value="KAD2805324.1"/>
    <property type="molecule type" value="Genomic_DNA"/>
</dbReference>
<dbReference type="Gene3D" id="2.30.280.10">
    <property type="entry name" value="SRA-YDG"/>
    <property type="match status" value="1"/>
</dbReference>